<dbReference type="AlphaFoldDB" id="A0A6A4S4B6"/>
<proteinExistence type="predicted"/>
<evidence type="ECO:0000313" key="3">
    <source>
        <dbReference type="Proteomes" id="UP000438429"/>
    </source>
</evidence>
<reference evidence="2 3" key="1">
    <citation type="submission" date="2019-06" db="EMBL/GenBank/DDBJ databases">
        <title>Draft genomes of female and male turbot (Scophthalmus maximus).</title>
        <authorList>
            <person name="Xu H."/>
            <person name="Xu X.-W."/>
            <person name="Shao C."/>
            <person name="Chen S."/>
        </authorList>
    </citation>
    <scope>NUCLEOTIDE SEQUENCE [LARGE SCALE GENOMIC DNA]</scope>
    <source>
        <strain evidence="2">Ysfricsl-2016a</strain>
        <tissue evidence="2">Blood</tissue>
    </source>
</reference>
<evidence type="ECO:0000256" key="1">
    <source>
        <dbReference type="SAM" id="MobiDB-lite"/>
    </source>
</evidence>
<name>A0A6A4S4B6_SCOMX</name>
<evidence type="ECO:0000313" key="2">
    <source>
        <dbReference type="EMBL" id="KAF0027085.1"/>
    </source>
</evidence>
<gene>
    <name evidence="2" type="ORF">F2P81_019826</name>
</gene>
<dbReference type="Proteomes" id="UP000438429">
    <property type="component" value="Unassembled WGS sequence"/>
</dbReference>
<accession>A0A6A4S4B6</accession>
<organism evidence="2 3">
    <name type="scientific">Scophthalmus maximus</name>
    <name type="common">Turbot</name>
    <name type="synonym">Psetta maxima</name>
    <dbReference type="NCBI Taxonomy" id="52904"/>
    <lineage>
        <taxon>Eukaryota</taxon>
        <taxon>Metazoa</taxon>
        <taxon>Chordata</taxon>
        <taxon>Craniata</taxon>
        <taxon>Vertebrata</taxon>
        <taxon>Euteleostomi</taxon>
        <taxon>Actinopterygii</taxon>
        <taxon>Neopterygii</taxon>
        <taxon>Teleostei</taxon>
        <taxon>Neoteleostei</taxon>
        <taxon>Acanthomorphata</taxon>
        <taxon>Carangaria</taxon>
        <taxon>Pleuronectiformes</taxon>
        <taxon>Pleuronectoidei</taxon>
        <taxon>Scophthalmidae</taxon>
        <taxon>Scophthalmus</taxon>
    </lineage>
</organism>
<protein>
    <submittedName>
        <fullName evidence="2">Uncharacterized protein</fullName>
    </submittedName>
</protein>
<feature type="region of interest" description="Disordered" evidence="1">
    <location>
        <begin position="1"/>
        <end position="64"/>
    </location>
</feature>
<sequence length="133" mass="14952">MIKDKKPPPATAISFKQMEGNEEHNYATPMEVASASNKRDRGDVTPANTPEKVQTEKKAKGMSVEEVNTSMENILQAIDGLGKRLDDRMEDISSQMQQHSTMLASIAKMVQVNSEQLKECETRIRSKKNSWKI</sequence>
<comment type="caution">
    <text evidence="2">The sequence shown here is derived from an EMBL/GenBank/DDBJ whole genome shotgun (WGS) entry which is preliminary data.</text>
</comment>
<dbReference type="EMBL" id="VEVO01000018">
    <property type="protein sequence ID" value="KAF0027085.1"/>
    <property type="molecule type" value="Genomic_DNA"/>
</dbReference>